<dbReference type="AlphaFoldDB" id="A0A031K3U3"/>
<evidence type="ECO:0000256" key="11">
    <source>
        <dbReference type="ARBA" id="ARBA00025614"/>
    </source>
</evidence>
<dbReference type="PATRIC" id="fig|158500.4.peg.1121"/>
<feature type="transmembrane region" description="Helical" evidence="13">
    <location>
        <begin position="40"/>
        <end position="60"/>
    </location>
</feature>
<evidence type="ECO:0000256" key="6">
    <source>
        <dbReference type="ARBA" id="ARBA00022989"/>
    </source>
</evidence>
<dbReference type="Proteomes" id="UP000024329">
    <property type="component" value="Unassembled WGS sequence"/>
</dbReference>
<evidence type="ECO:0000313" key="17">
    <source>
        <dbReference type="EMBL" id="EZP83900.1"/>
    </source>
</evidence>
<feature type="coiled-coil region" evidence="15">
    <location>
        <begin position="71"/>
        <end position="109"/>
    </location>
</feature>
<dbReference type="CDD" id="cd06503">
    <property type="entry name" value="ATP-synt_Fo_b"/>
    <property type="match status" value="1"/>
</dbReference>
<keyword evidence="4 13" id="KW-0812">Transmembrane</keyword>
<dbReference type="PANTHER" id="PTHR33445:SF1">
    <property type="entry name" value="ATP SYNTHASE SUBUNIT B"/>
    <property type="match status" value="1"/>
</dbReference>
<evidence type="ECO:0000256" key="3">
    <source>
        <dbReference type="ARBA" id="ARBA00022547"/>
    </source>
</evidence>
<evidence type="ECO:0000256" key="8">
    <source>
        <dbReference type="ARBA" id="ARBA00023136"/>
    </source>
</evidence>
<proteinExistence type="inferred from homology"/>
<keyword evidence="5 13" id="KW-0375">Hydrogen ion transport</keyword>
<evidence type="ECO:0000256" key="14">
    <source>
        <dbReference type="RuleBase" id="RU003848"/>
    </source>
</evidence>
<keyword evidence="6 13" id="KW-1133">Transmembrane helix</keyword>
<keyword evidence="2 13" id="KW-0813">Transport</keyword>
<dbReference type="InterPro" id="IPR002146">
    <property type="entry name" value="ATP_synth_b/b'su_bac/chlpt"/>
</dbReference>
<evidence type="ECO:0000256" key="5">
    <source>
        <dbReference type="ARBA" id="ARBA00022781"/>
    </source>
</evidence>
<evidence type="ECO:0000313" key="18">
    <source>
        <dbReference type="Proteomes" id="UP000024329"/>
    </source>
</evidence>
<comment type="similarity">
    <text evidence="1 13 14">Belongs to the ATPase B chain family.</text>
</comment>
<dbReference type="EMBL" id="JFYZ01000002">
    <property type="protein sequence ID" value="EZP83900.1"/>
    <property type="molecule type" value="Genomic_DNA"/>
</dbReference>
<organism evidence="17 18">
    <name type="scientific">Novosphingobium resinovorum</name>
    <dbReference type="NCBI Taxonomy" id="158500"/>
    <lineage>
        <taxon>Bacteria</taxon>
        <taxon>Pseudomonadati</taxon>
        <taxon>Pseudomonadota</taxon>
        <taxon>Alphaproteobacteria</taxon>
        <taxon>Sphingomonadales</taxon>
        <taxon>Sphingomonadaceae</taxon>
        <taxon>Novosphingobium</taxon>
    </lineage>
</organism>
<accession>A0A031K3U3</accession>
<dbReference type="PANTHER" id="PTHR33445">
    <property type="entry name" value="ATP SYNTHASE SUBUNIT B', CHLOROPLASTIC"/>
    <property type="match status" value="1"/>
</dbReference>
<dbReference type="GO" id="GO:0005886">
    <property type="term" value="C:plasma membrane"/>
    <property type="evidence" value="ECO:0007669"/>
    <property type="project" value="UniProtKB-SubCell"/>
</dbReference>
<dbReference type="Pfam" id="PF00430">
    <property type="entry name" value="ATP-synt_B"/>
    <property type="match status" value="1"/>
</dbReference>
<feature type="region of interest" description="Disordered" evidence="16">
    <location>
        <begin position="1"/>
        <end position="28"/>
    </location>
</feature>
<dbReference type="OrthoDB" id="7391503at2"/>
<dbReference type="RefSeq" id="WP_008833281.1">
    <property type="nucleotide sequence ID" value="NZ_CP017075.1"/>
</dbReference>
<comment type="function">
    <text evidence="11">Component of the F(0) channel, it forms part of the peripheral stalk, linking F(1) to F(0). The b'-subunit is a diverged and duplicated form of b found in plants and photosynthetic bacteria.</text>
</comment>
<keyword evidence="3 13" id="KW-0138">CF(0)</keyword>
<evidence type="ECO:0000256" key="2">
    <source>
        <dbReference type="ARBA" id="ARBA00022448"/>
    </source>
</evidence>
<evidence type="ECO:0000256" key="10">
    <source>
        <dbReference type="ARBA" id="ARBA00025198"/>
    </source>
</evidence>
<evidence type="ECO:0000256" key="4">
    <source>
        <dbReference type="ARBA" id="ARBA00022692"/>
    </source>
</evidence>
<keyword evidence="13" id="KW-1003">Cell membrane</keyword>
<evidence type="ECO:0000256" key="16">
    <source>
        <dbReference type="SAM" id="MobiDB-lite"/>
    </source>
</evidence>
<protein>
    <recommendedName>
        <fullName evidence="13">ATP synthase subunit b</fullName>
    </recommendedName>
    <alternativeName>
        <fullName evidence="13">ATP synthase F(0) sector subunit b</fullName>
    </alternativeName>
    <alternativeName>
        <fullName evidence="13">ATPase subunit I</fullName>
    </alternativeName>
    <alternativeName>
        <fullName evidence="13">F-type ATPase subunit b</fullName>
        <shortName evidence="13">F-ATPase subunit b</shortName>
    </alternativeName>
</protein>
<comment type="subunit">
    <text evidence="13">F-type ATPases have 2 components, F(1) - the catalytic core - and F(0) - the membrane proton channel. F(1) has five subunits: alpha(3), beta(3), gamma(1), delta(1), epsilon(1). F(0) has three main subunits: a(1), b(2) and c(10-14). The alpha and beta chains form an alternating ring which encloses part of the gamma chain. F(1) is attached to F(0) by a central stalk formed by the gamma and epsilon chains, while a peripheral stalk is formed by the delta and b chains.</text>
</comment>
<evidence type="ECO:0000256" key="1">
    <source>
        <dbReference type="ARBA" id="ARBA00005513"/>
    </source>
</evidence>
<evidence type="ECO:0000256" key="13">
    <source>
        <dbReference type="HAMAP-Rule" id="MF_01398"/>
    </source>
</evidence>
<gene>
    <name evidence="17" type="primary">atpF_2</name>
    <name evidence="13" type="synonym">atpF</name>
    <name evidence="17" type="ORF">BV97_01092</name>
</gene>
<dbReference type="GO" id="GO:0046933">
    <property type="term" value="F:proton-transporting ATP synthase activity, rotational mechanism"/>
    <property type="evidence" value="ECO:0007669"/>
    <property type="project" value="UniProtKB-UniRule"/>
</dbReference>
<dbReference type="GO" id="GO:0045259">
    <property type="term" value="C:proton-transporting ATP synthase complex"/>
    <property type="evidence" value="ECO:0007669"/>
    <property type="project" value="UniProtKB-KW"/>
</dbReference>
<dbReference type="eggNOG" id="COG0711">
    <property type="taxonomic scope" value="Bacteria"/>
</dbReference>
<evidence type="ECO:0000256" key="9">
    <source>
        <dbReference type="ARBA" id="ARBA00023310"/>
    </source>
</evidence>
<keyword evidence="9 13" id="KW-0066">ATP synthesis</keyword>
<dbReference type="HAMAP" id="MF_01398">
    <property type="entry name" value="ATP_synth_b_bprime"/>
    <property type="match status" value="1"/>
</dbReference>
<dbReference type="STRING" id="158500.BES08_07475"/>
<comment type="subcellular location">
    <subcellularLocation>
        <location evidence="13">Cell membrane</location>
        <topology evidence="13">Single-pass membrane protein</topology>
    </subcellularLocation>
    <subcellularLocation>
        <location evidence="12">Endomembrane system</location>
        <topology evidence="12">Single-pass membrane protein</topology>
    </subcellularLocation>
</comment>
<evidence type="ECO:0000256" key="7">
    <source>
        <dbReference type="ARBA" id="ARBA00023065"/>
    </source>
</evidence>
<evidence type="ECO:0000256" key="15">
    <source>
        <dbReference type="SAM" id="Coils"/>
    </source>
</evidence>
<reference evidence="17 18" key="1">
    <citation type="submission" date="2014-03" db="EMBL/GenBank/DDBJ databases">
        <title>Whole genome sequence of Novosphingobium resinovorum KF1.</title>
        <authorList>
            <person name="Gan H.M."/>
            <person name="Gan H.Y."/>
            <person name="Chew T.H."/>
            <person name="Savka M.A."/>
        </authorList>
    </citation>
    <scope>NUCLEOTIDE SEQUENCE [LARGE SCALE GENOMIC DNA]</scope>
    <source>
        <strain evidence="17 18">KF1</strain>
    </source>
</reference>
<keyword evidence="8 13" id="KW-0472">Membrane</keyword>
<evidence type="ECO:0000256" key="12">
    <source>
        <dbReference type="ARBA" id="ARBA00037847"/>
    </source>
</evidence>
<dbReference type="GO" id="GO:0012505">
    <property type="term" value="C:endomembrane system"/>
    <property type="evidence" value="ECO:0007669"/>
    <property type="project" value="UniProtKB-SubCell"/>
</dbReference>
<comment type="caution">
    <text evidence="17">The sequence shown here is derived from an EMBL/GenBank/DDBJ whole genome shotgun (WGS) entry which is preliminary data.</text>
</comment>
<comment type="function">
    <text evidence="10 13">F(1)F(0) ATP synthase produces ATP from ADP in the presence of a proton or sodium gradient. F-type ATPases consist of two structural domains, F(1) containing the extramembraneous catalytic core and F(0) containing the membrane proton channel, linked together by a central stalk and a peripheral stalk. During catalysis, ATP synthesis in the catalytic domain of F(1) is coupled via a rotary mechanism of the central stalk subunits to proton translocation.</text>
</comment>
<dbReference type="GO" id="GO:0046961">
    <property type="term" value="F:proton-transporting ATPase activity, rotational mechanism"/>
    <property type="evidence" value="ECO:0007669"/>
    <property type="project" value="TreeGrafter"/>
</dbReference>
<keyword evidence="15" id="KW-0175">Coiled coil</keyword>
<name>A0A031K3U3_9SPHN</name>
<sequence length="194" mass="19958">MADANAAVEHGLDHEAAEVTGAEGTHASTEHHAEPLFLGFAPPVAVVSSSMIVLLAILAWKGVPKMIGKGLDGKIAEIKAQLAEAKSLRAEAEVLRSEYASKIANAEKDAAAMLDHARHEAEAIVAKAEADTTETIARREKMAQDKITAAEFAAVTQLRNQAAAAAAAAAKGLIAANHSAAADKALVDQAIAGI</sequence>
<keyword evidence="7 13" id="KW-0406">Ion transport</keyword>
<dbReference type="InterPro" id="IPR050059">
    <property type="entry name" value="ATP_synthase_B_chain"/>
</dbReference>